<feature type="region of interest" description="Disordered" evidence="1">
    <location>
        <begin position="323"/>
        <end position="367"/>
    </location>
</feature>
<dbReference type="EMBL" id="CP036287">
    <property type="protein sequence ID" value="QDU67820.1"/>
    <property type="molecule type" value="Genomic_DNA"/>
</dbReference>
<reference evidence="2 3" key="1">
    <citation type="submission" date="2019-02" db="EMBL/GenBank/DDBJ databases">
        <title>Deep-cultivation of Planctomycetes and their phenomic and genomic characterization uncovers novel biology.</title>
        <authorList>
            <person name="Wiegand S."/>
            <person name="Jogler M."/>
            <person name="Boedeker C."/>
            <person name="Pinto D."/>
            <person name="Vollmers J."/>
            <person name="Rivas-Marin E."/>
            <person name="Kohn T."/>
            <person name="Peeters S.H."/>
            <person name="Heuer A."/>
            <person name="Rast P."/>
            <person name="Oberbeckmann S."/>
            <person name="Bunk B."/>
            <person name="Jeske O."/>
            <person name="Meyerdierks A."/>
            <person name="Storesund J.E."/>
            <person name="Kallscheuer N."/>
            <person name="Luecker S."/>
            <person name="Lage O.M."/>
            <person name="Pohl T."/>
            <person name="Merkel B.J."/>
            <person name="Hornburger P."/>
            <person name="Mueller R.-W."/>
            <person name="Bruemmer F."/>
            <person name="Labrenz M."/>
            <person name="Spormann A.M."/>
            <person name="Op den Camp H."/>
            <person name="Overmann J."/>
            <person name="Amann R."/>
            <person name="Jetten M.S.M."/>
            <person name="Mascher T."/>
            <person name="Medema M.H."/>
            <person name="Devos D.P."/>
            <person name="Kaster A.-K."/>
            <person name="Ovreas L."/>
            <person name="Rohde M."/>
            <person name="Galperin M.Y."/>
            <person name="Jogler C."/>
        </authorList>
    </citation>
    <scope>NUCLEOTIDE SEQUENCE [LARGE SCALE GENOMIC DNA]</scope>
    <source>
        <strain evidence="2 3">Pla133</strain>
    </source>
</reference>
<sequence length="367" mass="40097">MPPTLLVQVHTEEEFDWQAPFDRKATATTSVPQLPRLQAVFDAHGTAATWAVDWPVVEHPGMAEGLATWVRDGRAEVGAHLHPWVNPPFVEEVNRTNSFAGNLPPELEREKLGRLVAQIEARIGVAPRTYVAGRYGVGPNTLRALVELGFRIDGSATPPFDFRAEGGPDFSRFPVSPYRYDGVPELLGLPVTGGYLGLLRSLGRVLMPLIDAPLAKRLGVEAILSRLAVLERVRLSPEGFSLAEMQALTRRFHADGERVFTLSLHSTSILPGGSPYCATESDVVELLGRLDRYLGWFRGEFQGRIQSHLSFADTLAEIEGGARPWASGRADSTGAGQAQFEARADVGRKSAQIPPELPGQTPRERQA</sequence>
<dbReference type="KEGG" id="pbap:Pla133_29090"/>
<dbReference type="GO" id="GO:0005975">
    <property type="term" value="P:carbohydrate metabolic process"/>
    <property type="evidence" value="ECO:0007669"/>
    <property type="project" value="InterPro"/>
</dbReference>
<proteinExistence type="predicted"/>
<evidence type="ECO:0008006" key="4">
    <source>
        <dbReference type="Google" id="ProtNLM"/>
    </source>
</evidence>
<evidence type="ECO:0000313" key="2">
    <source>
        <dbReference type="EMBL" id="QDU67820.1"/>
    </source>
</evidence>
<keyword evidence="3" id="KW-1185">Reference proteome</keyword>
<gene>
    <name evidence="2" type="ORF">Pla133_29090</name>
</gene>
<dbReference type="AlphaFoldDB" id="A0A518BLG6"/>
<protein>
    <recommendedName>
        <fullName evidence="4">WalW protein</fullName>
    </recommendedName>
</protein>
<organism evidence="2 3">
    <name type="scientific">Engelhardtia mirabilis</name>
    <dbReference type="NCBI Taxonomy" id="2528011"/>
    <lineage>
        <taxon>Bacteria</taxon>
        <taxon>Pseudomonadati</taxon>
        <taxon>Planctomycetota</taxon>
        <taxon>Planctomycetia</taxon>
        <taxon>Planctomycetia incertae sedis</taxon>
        <taxon>Engelhardtia</taxon>
    </lineage>
</organism>
<dbReference type="RefSeq" id="WP_145066318.1">
    <property type="nucleotide sequence ID" value="NZ_CP036287.1"/>
</dbReference>
<dbReference type="SUPFAM" id="SSF88713">
    <property type="entry name" value="Glycoside hydrolase/deacetylase"/>
    <property type="match status" value="1"/>
</dbReference>
<accession>A0A518BLG6</accession>
<dbReference type="Proteomes" id="UP000316921">
    <property type="component" value="Chromosome"/>
</dbReference>
<evidence type="ECO:0000256" key="1">
    <source>
        <dbReference type="SAM" id="MobiDB-lite"/>
    </source>
</evidence>
<name>A0A518BLG6_9BACT</name>
<dbReference type="Gene3D" id="3.20.20.370">
    <property type="entry name" value="Glycoside hydrolase/deacetylase"/>
    <property type="match status" value="1"/>
</dbReference>
<evidence type="ECO:0000313" key="3">
    <source>
        <dbReference type="Proteomes" id="UP000316921"/>
    </source>
</evidence>
<dbReference type="InterPro" id="IPR011330">
    <property type="entry name" value="Glyco_hydro/deAcase_b/a-brl"/>
</dbReference>
<dbReference type="CDD" id="cd10935">
    <property type="entry name" value="CE4_WalW"/>
    <property type="match status" value="1"/>
</dbReference>